<organism evidence="1 2">
    <name type="scientific">Anopheles minimus</name>
    <dbReference type="NCBI Taxonomy" id="112268"/>
    <lineage>
        <taxon>Eukaryota</taxon>
        <taxon>Metazoa</taxon>
        <taxon>Ecdysozoa</taxon>
        <taxon>Arthropoda</taxon>
        <taxon>Hexapoda</taxon>
        <taxon>Insecta</taxon>
        <taxon>Pterygota</taxon>
        <taxon>Neoptera</taxon>
        <taxon>Endopterygota</taxon>
        <taxon>Diptera</taxon>
        <taxon>Nematocera</taxon>
        <taxon>Culicoidea</taxon>
        <taxon>Culicidae</taxon>
        <taxon>Anophelinae</taxon>
        <taxon>Anopheles</taxon>
    </lineage>
</organism>
<evidence type="ECO:0000313" key="2">
    <source>
        <dbReference type="Proteomes" id="UP000075920"/>
    </source>
</evidence>
<dbReference type="AlphaFoldDB" id="A0A182WNE5"/>
<evidence type="ECO:0000313" key="1">
    <source>
        <dbReference type="EnsemblMetazoa" id="AMIN014236-PA"/>
    </source>
</evidence>
<sequence>MSAVEIPKKIFRHVLKGLQFFHTVDGIGCTHNEIVSFVFLKNNRTIPPHIVERWVDEVLHTYKRCRILRETAFGNYSLHDVMLNGHFEDEEYFVINPNRNQANSGNNTSQESLSTVPHYHRVLNRKGERYPLPKHKVHGNSKFLQ</sequence>
<reference evidence="1" key="2">
    <citation type="submission" date="2020-05" db="UniProtKB">
        <authorList>
            <consortium name="EnsemblMetazoa"/>
        </authorList>
    </citation>
    <scope>IDENTIFICATION</scope>
    <source>
        <strain evidence="1">MINIMUS1</strain>
    </source>
</reference>
<dbReference type="Proteomes" id="UP000075920">
    <property type="component" value="Unassembled WGS sequence"/>
</dbReference>
<keyword evidence="2" id="KW-1185">Reference proteome</keyword>
<proteinExistence type="predicted"/>
<dbReference type="VEuPathDB" id="VectorBase:AMIN014236"/>
<name>A0A182WNE5_9DIPT</name>
<accession>A0A182WNE5</accession>
<reference evidence="2" key="1">
    <citation type="submission" date="2013-03" db="EMBL/GenBank/DDBJ databases">
        <title>The Genome Sequence of Anopheles minimus MINIMUS1.</title>
        <authorList>
            <consortium name="The Broad Institute Genomics Platform"/>
            <person name="Neafsey D.E."/>
            <person name="Walton C."/>
            <person name="Walker B."/>
            <person name="Young S.K."/>
            <person name="Zeng Q."/>
            <person name="Gargeya S."/>
            <person name="Fitzgerald M."/>
            <person name="Haas B."/>
            <person name="Abouelleil A."/>
            <person name="Allen A.W."/>
            <person name="Alvarado L."/>
            <person name="Arachchi H.M."/>
            <person name="Berlin A.M."/>
            <person name="Chapman S.B."/>
            <person name="Gainer-Dewar J."/>
            <person name="Goldberg J."/>
            <person name="Griggs A."/>
            <person name="Gujja S."/>
            <person name="Hansen M."/>
            <person name="Howarth C."/>
            <person name="Imamovic A."/>
            <person name="Ireland A."/>
            <person name="Larimer J."/>
            <person name="McCowan C."/>
            <person name="Murphy C."/>
            <person name="Pearson M."/>
            <person name="Poon T.W."/>
            <person name="Priest M."/>
            <person name="Roberts A."/>
            <person name="Saif S."/>
            <person name="Shea T."/>
            <person name="Sisk P."/>
            <person name="Sykes S."/>
            <person name="Wortman J."/>
            <person name="Nusbaum C."/>
            <person name="Birren B."/>
        </authorList>
    </citation>
    <scope>NUCLEOTIDE SEQUENCE [LARGE SCALE GENOMIC DNA]</scope>
    <source>
        <strain evidence="2">MINIMUS1</strain>
    </source>
</reference>
<dbReference type="EnsemblMetazoa" id="AMIN014236-RA">
    <property type="protein sequence ID" value="AMIN014236-PA"/>
    <property type="gene ID" value="AMIN014236"/>
</dbReference>
<protein>
    <submittedName>
        <fullName evidence="1">Uncharacterized protein</fullName>
    </submittedName>
</protein>